<dbReference type="SUPFAM" id="SSF52540">
    <property type="entry name" value="P-loop containing nucleoside triphosphate hydrolases"/>
    <property type="match status" value="1"/>
</dbReference>
<feature type="domain" description="Protein kinase" evidence="4">
    <location>
        <begin position="846"/>
        <end position="1137"/>
    </location>
</feature>
<accession>A0A1S3JCR2</accession>
<name>A0A1S3JCR2_LINAN</name>
<reference evidence="6" key="1">
    <citation type="submission" date="2025-08" db="UniProtKB">
        <authorList>
            <consortium name="RefSeq"/>
        </authorList>
    </citation>
    <scope>IDENTIFICATION</scope>
    <source>
        <tissue evidence="6">Gonads</tissue>
    </source>
</reference>
<organism evidence="5 6">
    <name type="scientific">Lingula anatina</name>
    <name type="common">Brachiopod</name>
    <name type="synonym">Lingula unguis</name>
    <dbReference type="NCBI Taxonomy" id="7574"/>
    <lineage>
        <taxon>Eukaryota</taxon>
        <taxon>Metazoa</taxon>
        <taxon>Spiralia</taxon>
        <taxon>Lophotrochozoa</taxon>
        <taxon>Brachiopoda</taxon>
        <taxon>Linguliformea</taxon>
        <taxon>Lingulata</taxon>
        <taxon>Lingulida</taxon>
        <taxon>Linguloidea</taxon>
        <taxon>Lingulidae</taxon>
        <taxon>Lingula</taxon>
    </lineage>
</organism>
<feature type="compositionally biased region" description="Polar residues" evidence="2">
    <location>
        <begin position="1"/>
        <end position="11"/>
    </location>
</feature>
<feature type="region of interest" description="Disordered" evidence="2">
    <location>
        <begin position="1"/>
        <end position="40"/>
    </location>
</feature>
<dbReference type="GeneID" id="106171979"/>
<dbReference type="OrthoDB" id="8954335at2759"/>
<keyword evidence="5" id="KW-1185">Reference proteome</keyword>
<dbReference type="PANTHER" id="PTHR26392:SF92">
    <property type="entry name" value="PROTEIN KINASE DOMAIN-CONTAINING PROTEIN"/>
    <property type="match status" value="1"/>
</dbReference>
<dbReference type="STRING" id="7574.A0A1S3JCR2"/>
<feature type="transmembrane region" description="Helical" evidence="3">
    <location>
        <begin position="688"/>
        <end position="715"/>
    </location>
</feature>
<feature type="compositionally biased region" description="Basic and acidic residues" evidence="2">
    <location>
        <begin position="16"/>
        <end position="40"/>
    </location>
</feature>
<evidence type="ECO:0000256" key="2">
    <source>
        <dbReference type="SAM" id="MobiDB-lite"/>
    </source>
</evidence>
<evidence type="ECO:0000313" key="6">
    <source>
        <dbReference type="RefSeq" id="XP_013407971.1"/>
    </source>
</evidence>
<feature type="coiled-coil region" evidence="1">
    <location>
        <begin position="529"/>
        <end position="556"/>
    </location>
</feature>
<dbReference type="Pfam" id="PF00069">
    <property type="entry name" value="Pkinase"/>
    <property type="match status" value="1"/>
</dbReference>
<keyword evidence="1" id="KW-0175">Coiled coil</keyword>
<evidence type="ECO:0000259" key="4">
    <source>
        <dbReference type="PROSITE" id="PS50011"/>
    </source>
</evidence>
<dbReference type="InterPro" id="IPR011009">
    <property type="entry name" value="Kinase-like_dom_sf"/>
</dbReference>
<sequence length="1148" mass="133285">MAASSQPNLQNPEILYSRHEVKYETLPKDMEGSDQKDDPALSEDARTLLGLQDEEIDRLTLKQTREFIKKLKIATANVTKLQELRRKLKLHEVKYETLPKDMEGSDQKDDPALSEDARTLLGLLDEEIDRLTLKQTREFIKKLKIATANVTKLQELRRKLKLYVLEKEGRNRGNHASNIVVNIQKKDEYKREQLAALYEDIERTSASIIKMEEDPLPGQLETSIPGFMAKLKKEKERLKNKKCPILFAGETSAGKSSLLNLILGDDILPTSHLSNTSVICEISYAEQRRAKIHYWDETKTPDTIEDGEDFYAELAKKIHTKEERSKKWPYKKAEIFMPLDILKSGLCIVDSPGIGENQEMTGLVLDYLVEAFAFIYVINSANAGGVQTDRLQALLREVANRKSPDEQQLFQANAAIFVCNKWDQVPIKERELVKGDTLTKLQTCWDGCNASQLFCMDTAEASYFYKAGYISRDFGRLLDGIEHLVPISLENKVLFSYGWLYNFVTRVLHHLQAFLNQAHKSKVQRMKTYTDIQDRLTKLKKEADQYFEELKAEIESRFESALVTLKQYLMKPEIRERITKWTEPQQPKGHKWADVDTAIRERVVERITHLLEKWEDEHKFFKKLRPELTEKFTSQFRGIERQLTGIENMIARHDTRLSTTSHKDPGEPVNEEEGFFPYDLSLKLKHKIILGVAAPILVPVAVAGAIIALPILGGLKVRQMIDARLAEEKLKKYKNDPINFLRKQSEKVLDEFVKKSKALEKYVRSELSQAYVCLQQLQEAVPRQIKADEAQILSLKDDQREASDYLRFYDPLNEVFVSFKKRLLYFKTIAIRRELKDYEFDDIEIPKTPEIICDSLYCTIFKVVLRKPIGSLQTGSTVCLRKCHVPISHQTIHDHLGVEEAYQYQHHENLVKFYGSTRDFDNVYFILEPLQCSLRCYLQETPTVDWDKTDEEKYMVFLEIMRQVVNGLEYLHSRSMQWVHYDLSLDTVAMDYKDTVKLTNIGHRRMLKIDPTEPRENILRYSHLPHEVLADPPTTYTLTSDMYSVGIMMWEMWTGKRAFEDEITANPTKFQTMSDFIQFCEDRRPGLEYFYSNGASEVSSRHAETWLKTLRICWDPEPSTRLTCKGWLALTSKDSMLSDGLYIHEKHF</sequence>
<evidence type="ECO:0000256" key="1">
    <source>
        <dbReference type="SAM" id="Coils"/>
    </source>
</evidence>
<dbReference type="SUPFAM" id="SSF56112">
    <property type="entry name" value="Protein kinase-like (PK-like)"/>
    <property type="match status" value="1"/>
</dbReference>
<dbReference type="GO" id="GO:0005524">
    <property type="term" value="F:ATP binding"/>
    <property type="evidence" value="ECO:0007669"/>
    <property type="project" value="InterPro"/>
</dbReference>
<dbReference type="AlphaFoldDB" id="A0A1S3JCR2"/>
<dbReference type="InterPro" id="IPR045063">
    <property type="entry name" value="Dynamin_N"/>
</dbReference>
<dbReference type="PANTHER" id="PTHR26392">
    <property type="entry name" value="MITOGEN-ACTIVATED PROTEIN KINASE KINASE KINASE 7-RELATED"/>
    <property type="match status" value="1"/>
</dbReference>
<evidence type="ECO:0000313" key="5">
    <source>
        <dbReference type="Proteomes" id="UP000085678"/>
    </source>
</evidence>
<evidence type="ECO:0000256" key="3">
    <source>
        <dbReference type="SAM" id="Phobius"/>
    </source>
</evidence>
<keyword evidence="3" id="KW-0472">Membrane</keyword>
<dbReference type="Proteomes" id="UP000085678">
    <property type="component" value="Unplaced"/>
</dbReference>
<dbReference type="PROSITE" id="PS50011">
    <property type="entry name" value="PROTEIN_KINASE_DOM"/>
    <property type="match status" value="1"/>
</dbReference>
<dbReference type="Gene3D" id="1.10.510.10">
    <property type="entry name" value="Transferase(Phosphotransferase) domain 1"/>
    <property type="match status" value="1"/>
</dbReference>
<gene>
    <name evidence="6" type="primary">LOC106171979</name>
</gene>
<dbReference type="Gene3D" id="3.40.50.300">
    <property type="entry name" value="P-loop containing nucleotide triphosphate hydrolases"/>
    <property type="match status" value="1"/>
</dbReference>
<proteinExistence type="predicted"/>
<dbReference type="InterPro" id="IPR027417">
    <property type="entry name" value="P-loop_NTPase"/>
</dbReference>
<keyword evidence="3" id="KW-1133">Transmembrane helix</keyword>
<keyword evidence="3" id="KW-0812">Transmembrane</keyword>
<protein>
    <submittedName>
        <fullName evidence="6">Uncharacterized protein LOC106171979</fullName>
    </submittedName>
</protein>
<dbReference type="RefSeq" id="XP_013407971.1">
    <property type="nucleotide sequence ID" value="XM_013552517.1"/>
</dbReference>
<dbReference type="InParanoid" id="A0A1S3JCR2"/>
<dbReference type="InterPro" id="IPR000719">
    <property type="entry name" value="Prot_kinase_dom"/>
</dbReference>
<dbReference type="Pfam" id="PF00350">
    <property type="entry name" value="Dynamin_N"/>
    <property type="match status" value="1"/>
</dbReference>
<dbReference type="KEGG" id="lak:106171979"/>
<dbReference type="GO" id="GO:0004672">
    <property type="term" value="F:protein kinase activity"/>
    <property type="evidence" value="ECO:0007669"/>
    <property type="project" value="InterPro"/>
</dbReference>